<proteinExistence type="predicted"/>
<keyword evidence="2" id="KW-0282">Flagellum</keyword>
<dbReference type="Proteomes" id="UP000429211">
    <property type="component" value="Unassembled WGS sequence"/>
</dbReference>
<dbReference type="AlphaFoldDB" id="A0A6N2R3B9"/>
<evidence type="ECO:0000313" key="4">
    <source>
        <dbReference type="Proteomes" id="UP000429211"/>
    </source>
</evidence>
<keyword evidence="2" id="KW-0966">Cell projection</keyword>
<dbReference type="CDD" id="cd11614">
    <property type="entry name" value="SAF_CpaB_FlgA_like"/>
    <property type="match status" value="1"/>
</dbReference>
<dbReference type="SMART" id="SM00858">
    <property type="entry name" value="SAF"/>
    <property type="match status" value="1"/>
</dbReference>
<accession>A0A6N2R3B9</accession>
<evidence type="ECO:0000313" key="3">
    <source>
        <dbReference type="EMBL" id="VYS75553.1"/>
    </source>
</evidence>
<dbReference type="EMBL" id="CACRSP010000002">
    <property type="protein sequence ID" value="VYS75553.1"/>
    <property type="molecule type" value="Genomic_DNA"/>
</dbReference>
<reference evidence="2 4" key="1">
    <citation type="journal article" date="2019" name="Nat. Med.">
        <title>A library of human gut bacterial isolates paired with longitudinal multiomics data enables mechanistic microbiome research.</title>
        <authorList>
            <person name="Poyet M."/>
            <person name="Groussin M."/>
            <person name="Gibbons S.M."/>
            <person name="Avila-Pacheco J."/>
            <person name="Jiang X."/>
            <person name="Kearney S.M."/>
            <person name="Perrotta A.R."/>
            <person name="Berdy B."/>
            <person name="Zhao S."/>
            <person name="Lieberman T.D."/>
            <person name="Swanson P.K."/>
            <person name="Smith M."/>
            <person name="Roesemann S."/>
            <person name="Alexander J.E."/>
            <person name="Rich S.A."/>
            <person name="Livny J."/>
            <person name="Vlamakis H."/>
            <person name="Clish C."/>
            <person name="Bullock K."/>
            <person name="Deik A."/>
            <person name="Scott J."/>
            <person name="Pierce K.A."/>
            <person name="Xavier R.J."/>
            <person name="Alm E.J."/>
        </authorList>
    </citation>
    <scope>NUCLEOTIDE SEQUENCE [LARGE SCALE GENOMIC DNA]</scope>
    <source>
        <strain evidence="2 4">BIOML-A2</strain>
    </source>
</reference>
<evidence type="ECO:0000313" key="2">
    <source>
        <dbReference type="EMBL" id="KAB7459678.1"/>
    </source>
</evidence>
<feature type="domain" description="SAF" evidence="1">
    <location>
        <begin position="54"/>
        <end position="116"/>
    </location>
</feature>
<name>A0A6N2R3B9_9BIFI</name>
<keyword evidence="2" id="KW-0969">Cilium</keyword>
<evidence type="ECO:0000259" key="1">
    <source>
        <dbReference type="SMART" id="SM00858"/>
    </source>
</evidence>
<dbReference type="Pfam" id="PF13144">
    <property type="entry name" value="ChapFlgA"/>
    <property type="match status" value="1"/>
</dbReference>
<dbReference type="Gene3D" id="3.90.1210.10">
    <property type="entry name" value="Antifreeze-like/N-acetylneuraminic acid synthase C-terminal domain"/>
    <property type="match status" value="1"/>
</dbReference>
<reference evidence="3" key="2">
    <citation type="submission" date="2019-11" db="EMBL/GenBank/DDBJ databases">
        <authorList>
            <person name="Feng L."/>
        </authorList>
    </citation>
    <scope>NUCLEOTIDE SEQUENCE</scope>
    <source>
        <strain evidence="3">BdentiumLFYP24</strain>
    </source>
</reference>
<organism evidence="3">
    <name type="scientific">Bifidobacterium dentium</name>
    <dbReference type="NCBI Taxonomy" id="1689"/>
    <lineage>
        <taxon>Bacteria</taxon>
        <taxon>Bacillati</taxon>
        <taxon>Actinomycetota</taxon>
        <taxon>Actinomycetes</taxon>
        <taxon>Bifidobacteriales</taxon>
        <taxon>Bifidobacteriaceae</taxon>
        <taxon>Bifidobacterium</taxon>
    </lineage>
</organism>
<gene>
    <name evidence="3" type="ORF">BDLFYP24_00786</name>
    <name evidence="2" type="ORF">GBB04_09305</name>
</gene>
<dbReference type="InterPro" id="IPR013974">
    <property type="entry name" value="SAF"/>
</dbReference>
<sequence>MMTCLHNLTNQPSMRRLARNPLRNARLRRLLAALCAGLAVFLGLQCLRSTVETRPAVVTTQRIRRGDTITASVVAVRDIPYDAAWNNAFHTIDDVTGMVAQIDIPDGGIVTATMARASPMIPQGHTAVDVRLASSIDELDVGDEVTLSGAVPAQGDAGDDGGALRELASRAMVIGKPAKDANGMATATFAMSPDEAAAVLQVQEYAAIIAVTR</sequence>
<protein>
    <submittedName>
        <fullName evidence="2">Flagellar biosynthesis protein FlgA</fullName>
    </submittedName>
</protein>
<dbReference type="InterPro" id="IPR017585">
    <property type="entry name" value="SAF_FlgA"/>
</dbReference>
<dbReference type="EMBL" id="WDPD01000011">
    <property type="protein sequence ID" value="KAB7459678.1"/>
    <property type="molecule type" value="Genomic_DNA"/>
</dbReference>
<dbReference type="RefSeq" id="WP_034518639.1">
    <property type="nucleotide sequence ID" value="NZ_CACRSP010000002.1"/>
</dbReference>